<keyword evidence="2" id="KW-1185">Reference proteome</keyword>
<protein>
    <submittedName>
        <fullName evidence="1">Uncharacterized protein</fullName>
    </submittedName>
</protein>
<proteinExistence type="predicted"/>
<organism evidence="1 2">
    <name type="scientific">Glossina pallidipes</name>
    <name type="common">Tsetse fly</name>
    <dbReference type="NCBI Taxonomy" id="7398"/>
    <lineage>
        <taxon>Eukaryota</taxon>
        <taxon>Metazoa</taxon>
        <taxon>Ecdysozoa</taxon>
        <taxon>Arthropoda</taxon>
        <taxon>Hexapoda</taxon>
        <taxon>Insecta</taxon>
        <taxon>Pterygota</taxon>
        <taxon>Neoptera</taxon>
        <taxon>Endopterygota</taxon>
        <taxon>Diptera</taxon>
        <taxon>Brachycera</taxon>
        <taxon>Muscomorpha</taxon>
        <taxon>Hippoboscoidea</taxon>
        <taxon>Glossinidae</taxon>
        <taxon>Glossina</taxon>
    </lineage>
</organism>
<evidence type="ECO:0000313" key="1">
    <source>
        <dbReference type="EnsemblMetazoa" id="GPAI007204-PA"/>
    </source>
</evidence>
<dbReference type="AlphaFoldDB" id="A0A1A9Z8R6"/>
<reference evidence="1" key="2">
    <citation type="submission" date="2020-05" db="UniProtKB">
        <authorList>
            <consortium name="EnsemblMetazoa"/>
        </authorList>
    </citation>
    <scope>IDENTIFICATION</scope>
    <source>
        <strain evidence="1">IAEA</strain>
    </source>
</reference>
<evidence type="ECO:0000313" key="2">
    <source>
        <dbReference type="Proteomes" id="UP000092445"/>
    </source>
</evidence>
<dbReference type="Proteomes" id="UP000092445">
    <property type="component" value="Unassembled WGS sequence"/>
</dbReference>
<dbReference type="EnsemblMetazoa" id="GPAI007204-RA">
    <property type="protein sequence ID" value="GPAI007204-PA"/>
    <property type="gene ID" value="GPAI007204"/>
</dbReference>
<reference evidence="2" key="1">
    <citation type="submission" date="2014-03" db="EMBL/GenBank/DDBJ databases">
        <authorList>
            <person name="Aksoy S."/>
            <person name="Warren W."/>
            <person name="Wilson R.K."/>
        </authorList>
    </citation>
    <scope>NUCLEOTIDE SEQUENCE [LARGE SCALE GENOMIC DNA]</scope>
    <source>
        <strain evidence="2">IAEA</strain>
    </source>
</reference>
<sequence>MVDIYNINYNYFFKRDSETIYLLDMKRYLSSVTSSTLASIVSYIGHLQTLSGSSIKFPALPSGSEVSPHLITLTNSIASVWCNKLMAKKSLRIFLQWDNRDSFDEDTGDGENMECYYGRQRIGNEPERWK</sequence>
<accession>A0A1A9Z8R6</accession>
<dbReference type="VEuPathDB" id="VectorBase:GPAI007204"/>
<name>A0A1A9Z8R6_GLOPL</name>